<evidence type="ECO:0000256" key="6">
    <source>
        <dbReference type="ARBA" id="ARBA00012728"/>
    </source>
</evidence>
<comment type="catalytic activity">
    <reaction evidence="1">
        <text>alpha-D-glucose 1-phosphate = alpha-D-glucose 6-phosphate</text>
        <dbReference type="Rhea" id="RHEA:23536"/>
        <dbReference type="ChEBI" id="CHEBI:58225"/>
        <dbReference type="ChEBI" id="CHEBI:58601"/>
        <dbReference type="EC" id="5.4.2.2"/>
    </reaction>
</comment>
<evidence type="ECO:0000259" key="18">
    <source>
        <dbReference type="Pfam" id="PF02880"/>
    </source>
</evidence>
<dbReference type="STRING" id="1121307.CLCY_9c00590"/>
<dbReference type="RefSeq" id="WP_048569835.1">
    <property type="nucleotide sequence ID" value="NZ_LFVU01000006.1"/>
</dbReference>
<comment type="pathway">
    <text evidence="3">Glycolipid metabolism; diglucosyl-diacylglycerol biosynthesis.</text>
</comment>
<dbReference type="InterPro" id="IPR005843">
    <property type="entry name" value="A-D-PHexomutase_C"/>
</dbReference>
<dbReference type="GO" id="GO:0006166">
    <property type="term" value="P:purine ribonucleoside salvage"/>
    <property type="evidence" value="ECO:0007669"/>
    <property type="project" value="TreeGrafter"/>
</dbReference>
<protein>
    <recommendedName>
        <fullName evidence="11">Phosphoglucomutase</fullName>
        <ecNumber evidence="6">5.4.2.2</ecNumber>
    </recommendedName>
    <alternativeName>
        <fullName evidence="13">Alpha-phosphoglucomutase</fullName>
    </alternativeName>
    <alternativeName>
        <fullName evidence="12">Glucose phosphomutase</fullName>
    </alternativeName>
</protein>
<dbReference type="GO" id="GO:0004614">
    <property type="term" value="F:phosphoglucomutase activity"/>
    <property type="evidence" value="ECO:0007669"/>
    <property type="project" value="UniProtKB-EC"/>
</dbReference>
<organism evidence="19 20">
    <name type="scientific">Clostridium cylindrosporum DSM 605</name>
    <dbReference type="NCBI Taxonomy" id="1121307"/>
    <lineage>
        <taxon>Bacteria</taxon>
        <taxon>Bacillati</taxon>
        <taxon>Bacillota</taxon>
        <taxon>Clostridia</taxon>
        <taxon>Eubacteriales</taxon>
        <taxon>Clostridiaceae</taxon>
        <taxon>Clostridium</taxon>
    </lineage>
</organism>
<reference evidence="19 20" key="1">
    <citation type="submission" date="2015-06" db="EMBL/GenBank/DDBJ databases">
        <title>Draft genome sequence of the purine-degrading Clostridium cylindrosporum HC-1 (DSM 605).</title>
        <authorList>
            <person name="Poehlein A."/>
            <person name="Schiel-Bengelsdorf B."/>
            <person name="Bengelsdorf F."/>
            <person name="Daniel R."/>
            <person name="Duerre P."/>
        </authorList>
    </citation>
    <scope>NUCLEOTIDE SEQUENCE [LARGE SCALE GENOMIC DNA]</scope>
    <source>
        <strain evidence="19 20">DSM 605</strain>
    </source>
</reference>
<evidence type="ECO:0000259" key="17">
    <source>
        <dbReference type="Pfam" id="PF02879"/>
    </source>
</evidence>
<comment type="similarity">
    <text evidence="5 14">Belongs to the phosphohexose mutase family.</text>
</comment>
<feature type="domain" description="Alpha-D-phosphohexomutase alpha/beta/alpha" evidence="17">
    <location>
        <begin position="214"/>
        <end position="323"/>
    </location>
</feature>
<evidence type="ECO:0000259" key="15">
    <source>
        <dbReference type="Pfam" id="PF00408"/>
    </source>
</evidence>
<evidence type="ECO:0000256" key="3">
    <source>
        <dbReference type="ARBA" id="ARBA00005164"/>
    </source>
</evidence>
<dbReference type="Pfam" id="PF02880">
    <property type="entry name" value="PGM_PMM_III"/>
    <property type="match status" value="1"/>
</dbReference>
<dbReference type="Pfam" id="PF02879">
    <property type="entry name" value="PGM_PMM_II"/>
    <property type="match status" value="1"/>
</dbReference>
<dbReference type="PATRIC" id="fig|1121307.3.peg.2642"/>
<evidence type="ECO:0000256" key="11">
    <source>
        <dbReference type="ARBA" id="ARBA00039995"/>
    </source>
</evidence>
<evidence type="ECO:0000256" key="14">
    <source>
        <dbReference type="RuleBase" id="RU004326"/>
    </source>
</evidence>
<evidence type="ECO:0000256" key="2">
    <source>
        <dbReference type="ARBA" id="ARBA00001946"/>
    </source>
</evidence>
<evidence type="ECO:0000313" key="20">
    <source>
        <dbReference type="Proteomes" id="UP000036756"/>
    </source>
</evidence>
<name>A0A0J8DEL7_CLOCY</name>
<dbReference type="EC" id="5.4.2.2" evidence="6"/>
<evidence type="ECO:0000256" key="12">
    <source>
        <dbReference type="ARBA" id="ARBA00041398"/>
    </source>
</evidence>
<evidence type="ECO:0000256" key="7">
    <source>
        <dbReference type="ARBA" id="ARBA00022553"/>
    </source>
</evidence>
<sequence>MLVEDTDYLKLYNQWLESDYINSDTKTELRLIKKNEREINDRFYKNLEFGTGGMRGIIGAGLNRMNIYTVRKATQGLANYLNQINNRYTNSVVIAYDSRIYSDVFAEEVSMILAGNGISVYLFEGIRTTPELSFAVRYLKCSAGIVITASHNPSEYNGYKVYGPDGGQITDVYAEGIIKCINDIDNFDKIKKIDKKQAIEKKLFRLIGEEIDREYVDRVKNLSLKPKLSQSILDFSVVYTPLHGTGLMPISRCLKELGYKNIYIVESQAIPDGNFSTVKSPNPEEHESFELGIELAEKVNADILLGTDPDADRVGVVVKDNKGQYKVLTGNQVGALLMQYILSSQKLISEKDAVIKTIVTSDLGARIAESFGASIFNTLTGFKYIGERIKQFEEENSYNFLFGYEESYGYLSGTFVRDKDAVSSSMLIVEMTAFYKSLGKTLYDVLQDLYKSYGFYRECLKTFTFKGVEGQIKINNIMEKARDFKSLKLFMNDIDYIEDYRLQKRIYIENDAMEEIQLPKSNVIKVCFINESWIAIRPSGTEPKLKIYFSAIGSSNKIAEEILNKLIKRTNEFLKLI</sequence>
<evidence type="ECO:0000313" key="19">
    <source>
        <dbReference type="EMBL" id="KMT22628.1"/>
    </source>
</evidence>
<keyword evidence="8 14" id="KW-0479">Metal-binding</keyword>
<feature type="domain" description="Alpha-D-phosphohexomutase C-terminal" evidence="15">
    <location>
        <begin position="512"/>
        <end position="554"/>
    </location>
</feature>
<dbReference type="InterPro" id="IPR005846">
    <property type="entry name" value="A-D-PHexomutase_a/b/a-III"/>
</dbReference>
<evidence type="ECO:0000259" key="16">
    <source>
        <dbReference type="Pfam" id="PF02878"/>
    </source>
</evidence>
<dbReference type="Pfam" id="PF02878">
    <property type="entry name" value="PGM_PMM_I"/>
    <property type="match status" value="1"/>
</dbReference>
<dbReference type="Pfam" id="PF00408">
    <property type="entry name" value="PGM_PMM_IV"/>
    <property type="match status" value="1"/>
</dbReference>
<dbReference type="OrthoDB" id="9806956at2"/>
<accession>A0A0J8DEL7</accession>
<evidence type="ECO:0000256" key="5">
    <source>
        <dbReference type="ARBA" id="ARBA00010231"/>
    </source>
</evidence>
<comment type="caution">
    <text evidence="19">The sequence shown here is derived from an EMBL/GenBank/DDBJ whole genome shotgun (WGS) entry which is preliminary data.</text>
</comment>
<dbReference type="InterPro" id="IPR036900">
    <property type="entry name" value="A-D-PHexomutase_C_sf"/>
</dbReference>
<evidence type="ECO:0000256" key="1">
    <source>
        <dbReference type="ARBA" id="ARBA00000443"/>
    </source>
</evidence>
<gene>
    <name evidence="19" type="primary">pgcA</name>
    <name evidence="19" type="ORF">CLCY_9c00590</name>
</gene>
<dbReference type="InterPro" id="IPR016066">
    <property type="entry name" value="A-D-PHexomutase_CS"/>
</dbReference>
<dbReference type="GO" id="GO:0008973">
    <property type="term" value="F:phosphopentomutase activity"/>
    <property type="evidence" value="ECO:0007669"/>
    <property type="project" value="TreeGrafter"/>
</dbReference>
<dbReference type="InterPro" id="IPR005841">
    <property type="entry name" value="Alpha-D-phosphohexomutase_SF"/>
</dbReference>
<keyword evidence="7" id="KW-0597">Phosphoprotein</keyword>
<dbReference type="InterPro" id="IPR005844">
    <property type="entry name" value="A-D-PHexomutase_a/b/a-I"/>
</dbReference>
<evidence type="ECO:0000256" key="4">
    <source>
        <dbReference type="ARBA" id="ARBA00005189"/>
    </source>
</evidence>
<comment type="pathway">
    <text evidence="4">Lipid metabolism.</text>
</comment>
<feature type="domain" description="Alpha-D-phosphohexomutase alpha/beta/alpha" evidence="18">
    <location>
        <begin position="330"/>
        <end position="453"/>
    </location>
</feature>
<dbReference type="Proteomes" id="UP000036756">
    <property type="component" value="Unassembled WGS sequence"/>
</dbReference>
<dbReference type="EMBL" id="LFVU01000006">
    <property type="protein sequence ID" value="KMT22628.1"/>
    <property type="molecule type" value="Genomic_DNA"/>
</dbReference>
<dbReference type="GO" id="GO:0005975">
    <property type="term" value="P:carbohydrate metabolic process"/>
    <property type="evidence" value="ECO:0007669"/>
    <property type="project" value="InterPro"/>
</dbReference>
<evidence type="ECO:0000256" key="10">
    <source>
        <dbReference type="ARBA" id="ARBA00023235"/>
    </source>
</evidence>
<dbReference type="PRINTS" id="PR00509">
    <property type="entry name" value="PGMPMM"/>
</dbReference>
<dbReference type="SUPFAM" id="SSF53738">
    <property type="entry name" value="Phosphoglucomutase, first 3 domains"/>
    <property type="match status" value="3"/>
</dbReference>
<evidence type="ECO:0000256" key="13">
    <source>
        <dbReference type="ARBA" id="ARBA00041467"/>
    </source>
</evidence>
<dbReference type="Gene3D" id="3.30.310.50">
    <property type="entry name" value="Alpha-D-phosphohexomutase, C-terminal domain"/>
    <property type="match status" value="1"/>
</dbReference>
<comment type="cofactor">
    <cofactor evidence="2">
        <name>Mg(2+)</name>
        <dbReference type="ChEBI" id="CHEBI:18420"/>
    </cofactor>
</comment>
<dbReference type="SUPFAM" id="SSF55957">
    <property type="entry name" value="Phosphoglucomutase, C-terminal domain"/>
    <property type="match status" value="1"/>
</dbReference>
<dbReference type="Gene3D" id="3.40.120.10">
    <property type="entry name" value="Alpha-D-Glucose-1,6-Bisphosphate, subunit A, domain 3"/>
    <property type="match status" value="3"/>
</dbReference>
<dbReference type="InterPro" id="IPR005845">
    <property type="entry name" value="A-D-PHexomutase_a/b/a-II"/>
</dbReference>
<dbReference type="InterPro" id="IPR016055">
    <property type="entry name" value="A-D-PHexomutase_a/b/a-I/II/III"/>
</dbReference>
<dbReference type="PANTHER" id="PTHR45745:SF1">
    <property type="entry name" value="PHOSPHOGLUCOMUTASE 2B-RELATED"/>
    <property type="match status" value="1"/>
</dbReference>
<dbReference type="GO" id="GO:0000287">
    <property type="term" value="F:magnesium ion binding"/>
    <property type="evidence" value="ECO:0007669"/>
    <property type="project" value="InterPro"/>
</dbReference>
<dbReference type="PROSITE" id="PS00710">
    <property type="entry name" value="PGM_PMM"/>
    <property type="match status" value="1"/>
</dbReference>
<keyword evidence="10 19" id="KW-0413">Isomerase</keyword>
<keyword evidence="9 14" id="KW-0460">Magnesium</keyword>
<evidence type="ECO:0000256" key="9">
    <source>
        <dbReference type="ARBA" id="ARBA00022842"/>
    </source>
</evidence>
<evidence type="ECO:0000256" key="8">
    <source>
        <dbReference type="ARBA" id="ARBA00022723"/>
    </source>
</evidence>
<dbReference type="AlphaFoldDB" id="A0A0J8DEL7"/>
<feature type="domain" description="Alpha-D-phosphohexomutase alpha/beta/alpha" evidence="16">
    <location>
        <begin position="48"/>
        <end position="185"/>
    </location>
</feature>
<proteinExistence type="inferred from homology"/>
<dbReference type="PANTHER" id="PTHR45745">
    <property type="entry name" value="PHOSPHOMANNOMUTASE 45A"/>
    <property type="match status" value="1"/>
</dbReference>
<keyword evidence="20" id="KW-1185">Reference proteome</keyword>
<dbReference type="CDD" id="cd05799">
    <property type="entry name" value="PGM2"/>
    <property type="match status" value="1"/>
</dbReference>